<evidence type="ECO:0000256" key="1">
    <source>
        <dbReference type="SAM" id="MobiDB-lite"/>
    </source>
</evidence>
<dbReference type="SUPFAM" id="SSF54236">
    <property type="entry name" value="Ubiquitin-like"/>
    <property type="match status" value="1"/>
</dbReference>
<dbReference type="PANTHER" id="PTHR14557">
    <property type="entry name" value="PROTEIN C7ORF21"/>
    <property type="match status" value="1"/>
</dbReference>
<sequence length="286" mass="32102">MDLVEGISNEVLLAFIVTILLIVIAVFYTFFSEGTSVHLRPINNVDGSITNQNIDRPTNNENVDGSQSRDSNAGSRSETNASDSSTATTVREETSNLPYGRDLEDVMEQTPQSEETRGDKIRRRQVNGPDSRQDQSTDGQDETMVVKVKHNENIQTFNVSKNITVIELKRLAFNNELNAGRRVRFVYAGQLLRNDNDPLTRYGVLPNTVVHCVITDPPEQIPPTPNEPHEEDLDLSRFLIPLLTVSLIMAWYGLISYKHIFTGSSIAILMFLTSLYVILVYVTTIQ</sequence>
<feature type="compositionally biased region" description="Polar residues" evidence="1">
    <location>
        <begin position="47"/>
        <end position="89"/>
    </location>
</feature>
<organism evidence="3 4">
    <name type="scientific">Paramuricea clavata</name>
    <name type="common">Red gorgonian</name>
    <name type="synonym">Violescent sea-whip</name>
    <dbReference type="NCBI Taxonomy" id="317549"/>
    <lineage>
        <taxon>Eukaryota</taxon>
        <taxon>Metazoa</taxon>
        <taxon>Cnidaria</taxon>
        <taxon>Anthozoa</taxon>
        <taxon>Octocorallia</taxon>
        <taxon>Malacalcyonacea</taxon>
        <taxon>Plexauridae</taxon>
        <taxon>Paramuricea</taxon>
    </lineage>
</organism>
<proteinExistence type="predicted"/>
<dbReference type="OrthoDB" id="161999at2759"/>
<feature type="transmembrane region" description="Helical" evidence="2">
    <location>
        <begin position="12"/>
        <end position="31"/>
    </location>
</feature>
<feature type="compositionally biased region" description="Polar residues" evidence="1">
    <location>
        <begin position="128"/>
        <end position="138"/>
    </location>
</feature>
<dbReference type="Proteomes" id="UP001152795">
    <property type="component" value="Unassembled WGS sequence"/>
</dbReference>
<feature type="transmembrane region" description="Helical" evidence="2">
    <location>
        <begin position="260"/>
        <end position="282"/>
    </location>
</feature>
<keyword evidence="2" id="KW-0472">Membrane</keyword>
<dbReference type="InterPro" id="IPR040352">
    <property type="entry name" value="TMUB1/2"/>
</dbReference>
<dbReference type="EMBL" id="CACRXK020002460">
    <property type="protein sequence ID" value="CAB3994421.1"/>
    <property type="molecule type" value="Genomic_DNA"/>
</dbReference>
<dbReference type="Gene3D" id="3.10.20.90">
    <property type="entry name" value="Phosphatidylinositol 3-kinase Catalytic Subunit, Chain A, domain 1"/>
    <property type="match status" value="1"/>
</dbReference>
<dbReference type="InterPro" id="IPR000626">
    <property type="entry name" value="Ubiquitin-like_dom"/>
</dbReference>
<gene>
    <name evidence="3" type="ORF">PACLA_8A018222</name>
</gene>
<feature type="transmembrane region" description="Helical" evidence="2">
    <location>
        <begin position="238"/>
        <end position="254"/>
    </location>
</feature>
<keyword evidence="2" id="KW-1133">Transmembrane helix</keyword>
<dbReference type="PROSITE" id="PS50053">
    <property type="entry name" value="UBIQUITIN_2"/>
    <property type="match status" value="1"/>
</dbReference>
<dbReference type="PANTHER" id="PTHR14557:SF5">
    <property type="entry name" value="UBIQUITIN-LIKE DOMAIN-CONTAINING PROTEIN"/>
    <property type="match status" value="1"/>
</dbReference>
<dbReference type="InterPro" id="IPR029071">
    <property type="entry name" value="Ubiquitin-like_domsf"/>
</dbReference>
<keyword evidence="2 3" id="KW-0812">Transmembrane</keyword>
<keyword evidence="4" id="KW-1185">Reference proteome</keyword>
<feature type="region of interest" description="Disordered" evidence="1">
    <location>
        <begin position="47"/>
        <end position="141"/>
    </location>
</feature>
<dbReference type="SMART" id="SM00213">
    <property type="entry name" value="UBQ"/>
    <property type="match status" value="1"/>
</dbReference>
<accession>A0A7D9I0A1</accession>
<evidence type="ECO:0000313" key="4">
    <source>
        <dbReference type="Proteomes" id="UP001152795"/>
    </source>
</evidence>
<dbReference type="AlphaFoldDB" id="A0A7D9I0A1"/>
<comment type="caution">
    <text evidence="3">The sequence shown here is derived from an EMBL/GenBank/DDBJ whole genome shotgun (WGS) entry which is preliminary data.</text>
</comment>
<evidence type="ECO:0000313" key="3">
    <source>
        <dbReference type="EMBL" id="CAB3994421.1"/>
    </source>
</evidence>
<dbReference type="GO" id="GO:0036503">
    <property type="term" value="P:ERAD pathway"/>
    <property type="evidence" value="ECO:0007669"/>
    <property type="project" value="InterPro"/>
</dbReference>
<protein>
    <submittedName>
        <fullName evidence="3">Transmembrane and ubiquitin-like domain-containing 1</fullName>
    </submittedName>
</protein>
<evidence type="ECO:0000256" key="2">
    <source>
        <dbReference type="SAM" id="Phobius"/>
    </source>
</evidence>
<reference evidence="3" key="1">
    <citation type="submission" date="2020-04" db="EMBL/GenBank/DDBJ databases">
        <authorList>
            <person name="Alioto T."/>
            <person name="Alioto T."/>
            <person name="Gomez Garrido J."/>
        </authorList>
    </citation>
    <scope>NUCLEOTIDE SEQUENCE</scope>
    <source>
        <strain evidence="3">A484AB</strain>
    </source>
</reference>
<name>A0A7D9I0A1_PARCT</name>
<dbReference type="Pfam" id="PF00240">
    <property type="entry name" value="ubiquitin"/>
    <property type="match status" value="1"/>
</dbReference>